<evidence type="ECO:0000313" key="7">
    <source>
        <dbReference type="EMBL" id="QPC81522.1"/>
    </source>
</evidence>
<dbReference type="GO" id="GO:0055052">
    <property type="term" value="C:ATP-binding cassette (ABC) transporter complex, substrate-binding subunit-containing"/>
    <property type="evidence" value="ECO:0007669"/>
    <property type="project" value="TreeGrafter"/>
</dbReference>
<dbReference type="GO" id="GO:1901982">
    <property type="term" value="F:maltose binding"/>
    <property type="evidence" value="ECO:0007669"/>
    <property type="project" value="TreeGrafter"/>
</dbReference>
<evidence type="ECO:0000313" key="8">
    <source>
        <dbReference type="Proteomes" id="UP000594468"/>
    </source>
</evidence>
<dbReference type="InterPro" id="IPR013783">
    <property type="entry name" value="Ig-like_fold"/>
</dbReference>
<feature type="chain" id="PRO_5032957127" evidence="5">
    <location>
        <begin position="25"/>
        <end position="502"/>
    </location>
</feature>
<dbReference type="AlphaFoldDB" id="A0A7S8IDF7"/>
<evidence type="ECO:0000256" key="4">
    <source>
        <dbReference type="ARBA" id="ARBA00022729"/>
    </source>
</evidence>
<dbReference type="PRINTS" id="PR00181">
    <property type="entry name" value="MALTOSEBP"/>
</dbReference>
<name>A0A7S8IDF7_9CHLR</name>
<evidence type="ECO:0000256" key="1">
    <source>
        <dbReference type="ARBA" id="ARBA00008520"/>
    </source>
</evidence>
<feature type="domain" description="Amylopullulanase X25" evidence="6">
    <location>
        <begin position="403"/>
        <end position="494"/>
    </location>
</feature>
<dbReference type="Gene3D" id="2.60.40.10">
    <property type="entry name" value="Immunoglobulins"/>
    <property type="match status" value="1"/>
</dbReference>
<organism evidence="7 8">
    <name type="scientific">Phototrophicus methaneseepsis</name>
    <dbReference type="NCBI Taxonomy" id="2710758"/>
    <lineage>
        <taxon>Bacteria</taxon>
        <taxon>Bacillati</taxon>
        <taxon>Chloroflexota</taxon>
        <taxon>Candidatus Thermofontia</taxon>
        <taxon>Phototrophicales</taxon>
        <taxon>Phototrophicaceae</taxon>
        <taxon>Phototrophicus</taxon>
    </lineage>
</organism>
<dbReference type="Proteomes" id="UP000594468">
    <property type="component" value="Chromosome"/>
</dbReference>
<proteinExistence type="inferred from homology"/>
<dbReference type="RefSeq" id="WP_195169594.1">
    <property type="nucleotide sequence ID" value="NZ_CP062983.1"/>
</dbReference>
<dbReference type="KEGG" id="pmet:G4Y79_17765"/>
<dbReference type="SUPFAM" id="SSF53850">
    <property type="entry name" value="Periplasmic binding protein-like II"/>
    <property type="match status" value="1"/>
</dbReference>
<keyword evidence="3" id="KW-0762">Sugar transport</keyword>
<dbReference type="InterPro" id="IPR054409">
    <property type="entry name" value="X25_BaPul-like"/>
</dbReference>
<comment type="similarity">
    <text evidence="1">Belongs to the bacterial solute-binding protein 1 family.</text>
</comment>
<dbReference type="GO" id="GO:0015144">
    <property type="term" value="F:carbohydrate transmembrane transporter activity"/>
    <property type="evidence" value="ECO:0007669"/>
    <property type="project" value="InterPro"/>
</dbReference>
<dbReference type="InterPro" id="IPR006060">
    <property type="entry name" value="Maltose/Cyclodextrin-bd"/>
</dbReference>
<dbReference type="Pfam" id="PF22058">
    <property type="entry name" value="X25_BaPul_like"/>
    <property type="match status" value="1"/>
</dbReference>
<protein>
    <submittedName>
        <fullName evidence="7">Extracellular solute-binding protein</fullName>
    </submittedName>
</protein>
<dbReference type="InterPro" id="IPR006059">
    <property type="entry name" value="SBP"/>
</dbReference>
<dbReference type="EMBL" id="CP062983">
    <property type="protein sequence ID" value="QPC81522.1"/>
    <property type="molecule type" value="Genomic_DNA"/>
</dbReference>
<feature type="signal peptide" evidence="5">
    <location>
        <begin position="1"/>
        <end position="24"/>
    </location>
</feature>
<reference evidence="7 8" key="1">
    <citation type="submission" date="2020-02" db="EMBL/GenBank/DDBJ databases">
        <authorList>
            <person name="Zheng R.K."/>
            <person name="Sun C.M."/>
        </authorList>
    </citation>
    <scope>NUCLEOTIDE SEQUENCE [LARGE SCALE GENOMIC DNA]</scope>
    <source>
        <strain evidence="8">rifampicinis</strain>
    </source>
</reference>
<dbReference type="Pfam" id="PF13416">
    <property type="entry name" value="SBP_bac_8"/>
    <property type="match status" value="1"/>
</dbReference>
<dbReference type="CDD" id="cd12962">
    <property type="entry name" value="X25_BaPul_like"/>
    <property type="match status" value="1"/>
</dbReference>
<dbReference type="PANTHER" id="PTHR30061:SF50">
    <property type="entry name" value="MALTOSE_MALTODEXTRIN-BINDING PERIPLASMIC PROTEIN"/>
    <property type="match status" value="1"/>
</dbReference>
<keyword evidence="4 5" id="KW-0732">Signal</keyword>
<accession>A0A7S8IDF7</accession>
<evidence type="ECO:0000256" key="5">
    <source>
        <dbReference type="SAM" id="SignalP"/>
    </source>
</evidence>
<keyword evidence="8" id="KW-1185">Reference proteome</keyword>
<keyword evidence="2" id="KW-0813">Transport</keyword>
<dbReference type="GO" id="GO:0015768">
    <property type="term" value="P:maltose transport"/>
    <property type="evidence" value="ECO:0007669"/>
    <property type="project" value="TreeGrafter"/>
</dbReference>
<evidence type="ECO:0000259" key="6">
    <source>
        <dbReference type="Pfam" id="PF22058"/>
    </source>
</evidence>
<dbReference type="Gene3D" id="3.40.190.10">
    <property type="entry name" value="Periplasmic binding protein-like II"/>
    <property type="match status" value="2"/>
</dbReference>
<evidence type="ECO:0000256" key="3">
    <source>
        <dbReference type="ARBA" id="ARBA00022597"/>
    </source>
</evidence>
<dbReference type="CDD" id="cd13586">
    <property type="entry name" value="PBP2_Maltose_binding_like"/>
    <property type="match status" value="1"/>
</dbReference>
<sequence length="502" mass="53560">MRRNFVGILLVVALVLGVVTSAMAQDDANTLEIWADVTRAPVLNELAPTIEEELGITLEVVELGLGDIRDQLLIAGPVGEGPDIIIQPHDSLGLLVANGAIVPLDLEGYEDLFYESTLDLFTFDGQLWGIPYGIENVALIRNTDLIPEAPSTWQEVTDLAAEMEDGKYAFLMRTGDAYHAFPIFSAFGGYIFGRNEDGSFNTDDIGLNSEGAIAAGEWMEMMYANGYMIPNVGDDESFAMFEDGDLGMFITGPWFSERIVQTGIPYSIDPIPGAEGGLEQGASFSGGQGFLISAFSDKQLLAEAFLLDYVATDEFMQALYDLNPLPPAFKAVDTSSDPNVEGFIAAGSNAVPMPAIPEMGGVWTAAGDSTTLISTGSDATETLNNAVLQIQDAIQLVVSGDRTVVIAGSLQDEAGCDGEWDPACLSTQLMDEDGDGIYEATFSLPAGDYEYKVAMNGGWDENYGADGVADGSNLTLSLAEDTDVTFTYDDSTHVITDSVNNG</sequence>
<evidence type="ECO:0000256" key="2">
    <source>
        <dbReference type="ARBA" id="ARBA00022448"/>
    </source>
</evidence>
<gene>
    <name evidence="7" type="ORF">G4Y79_17765</name>
</gene>
<dbReference type="GO" id="GO:0042956">
    <property type="term" value="P:maltodextrin transmembrane transport"/>
    <property type="evidence" value="ECO:0007669"/>
    <property type="project" value="TreeGrafter"/>
</dbReference>
<dbReference type="PANTHER" id="PTHR30061">
    <property type="entry name" value="MALTOSE-BINDING PERIPLASMIC PROTEIN"/>
    <property type="match status" value="1"/>
</dbReference>